<reference evidence="1" key="1">
    <citation type="submission" date="2022-03" db="EMBL/GenBank/DDBJ databases">
        <authorList>
            <person name="Sayadi A."/>
        </authorList>
    </citation>
    <scope>NUCLEOTIDE SEQUENCE</scope>
</reference>
<keyword evidence="2" id="KW-1185">Reference proteome</keyword>
<protein>
    <submittedName>
        <fullName evidence="1">Uncharacterized protein</fullName>
    </submittedName>
</protein>
<organism evidence="1 2">
    <name type="scientific">Acanthoscelides obtectus</name>
    <name type="common">Bean weevil</name>
    <name type="synonym">Bruchus obtectus</name>
    <dbReference type="NCBI Taxonomy" id="200917"/>
    <lineage>
        <taxon>Eukaryota</taxon>
        <taxon>Metazoa</taxon>
        <taxon>Ecdysozoa</taxon>
        <taxon>Arthropoda</taxon>
        <taxon>Hexapoda</taxon>
        <taxon>Insecta</taxon>
        <taxon>Pterygota</taxon>
        <taxon>Neoptera</taxon>
        <taxon>Endopterygota</taxon>
        <taxon>Coleoptera</taxon>
        <taxon>Polyphaga</taxon>
        <taxon>Cucujiformia</taxon>
        <taxon>Chrysomeloidea</taxon>
        <taxon>Chrysomelidae</taxon>
        <taxon>Bruchinae</taxon>
        <taxon>Bruchini</taxon>
        <taxon>Acanthoscelides</taxon>
    </lineage>
</organism>
<dbReference type="AlphaFoldDB" id="A0A9P0JUE5"/>
<dbReference type="EMBL" id="CAKOFQ010006690">
    <property type="protein sequence ID" value="CAH1960851.1"/>
    <property type="molecule type" value="Genomic_DNA"/>
</dbReference>
<dbReference type="Proteomes" id="UP001152888">
    <property type="component" value="Unassembled WGS sequence"/>
</dbReference>
<name>A0A9P0JUE5_ACAOB</name>
<gene>
    <name evidence="1" type="ORF">ACAOBT_LOCUS3827</name>
</gene>
<comment type="caution">
    <text evidence="1">The sequence shown here is derived from an EMBL/GenBank/DDBJ whole genome shotgun (WGS) entry which is preliminary data.</text>
</comment>
<sequence length="142" mass="16339">MTTSQDIYIYIYSEIAKVLRLLPLLTLQSPFSSVLPTSFIHFPFPHGFFYPFRLFLLLVRIYDTIFLDHLSSAILMTWAYHASCLLSTLSTMVSCTHVLSQLISFRIWSNLDTLHDRCRMSISTAFSCFSISDVSASTQLYM</sequence>
<accession>A0A9P0JUE5</accession>
<evidence type="ECO:0000313" key="2">
    <source>
        <dbReference type="Proteomes" id="UP001152888"/>
    </source>
</evidence>
<evidence type="ECO:0000313" key="1">
    <source>
        <dbReference type="EMBL" id="CAH1960851.1"/>
    </source>
</evidence>
<proteinExistence type="predicted"/>